<organism evidence="3 4">
    <name type="scientific">Actinomadura chokoriensis</name>
    <dbReference type="NCBI Taxonomy" id="454156"/>
    <lineage>
        <taxon>Bacteria</taxon>
        <taxon>Bacillati</taxon>
        <taxon>Actinomycetota</taxon>
        <taxon>Actinomycetes</taxon>
        <taxon>Streptosporangiales</taxon>
        <taxon>Thermomonosporaceae</taxon>
        <taxon>Actinomadura</taxon>
    </lineage>
</organism>
<dbReference type="InterPro" id="IPR018712">
    <property type="entry name" value="Tle1-like_cat"/>
</dbReference>
<comment type="caution">
    <text evidence="3">The sequence shown here is derived from an EMBL/GenBank/DDBJ whole genome shotgun (WGS) entry which is preliminary data.</text>
</comment>
<dbReference type="EMBL" id="JAXCEH010000003">
    <property type="protein sequence ID" value="MFA1553447.1"/>
    <property type="molecule type" value="Genomic_DNA"/>
</dbReference>
<sequence>MRHLIVCCDGTWNTPEMESVTNVRRLYNALDRTDEGGHRQLSWYQPGVGSLRNRLLGGAFGLGLSDNVMDAYRWLAGEYRPGDRIWLFGFSRGAYTARSLAGMVSACGLIDTAALDEATARRKIEQIYDHGYRKRGADRRWRQGLTFRYDPDDRERIPVHFVGVWDTVGSLGVPDYLGWLNLLDPSRGDDFHDLRLNPHIRHARHAVAMDERRGPFVPALWAEPFADGQDVKQVWFPGSHQDVGGGHPRTGLSDGALRWMIDEVRGSELPLGFRRATVDQIRPDPLDVLHDDDRGLIGVAEPLSDLQLRPLLEVALQPRPRAVPKIDPSTREPDVHQSAYDRQRTPPISTGPYRPTRVLAPGRSETVEVFAGEPWNETGLYLEAGDYDFAAEGEWLDGDIVSGPAGTCGPGRFNPLTERLRLVRTLLGGVERLFGAATGNRAARSIGARRDVRLPWMSLVGAVANDAIRVKGDATAHERIAIGEGTRHRVRRSGYLYTFANDAWGSSGSNRGSVRLTVTMVSADHDERPRESPARLVPGLTPWP</sequence>
<gene>
    <name evidence="3" type="ORF">SM436_07055</name>
</gene>
<accession>A0ABV4QU09</accession>
<feature type="domain" description="T6SS Phospholipase effector Tle1-like catalytic" evidence="2">
    <location>
        <begin position="2"/>
        <end position="263"/>
    </location>
</feature>
<dbReference type="PANTHER" id="PTHR33840">
    <property type="match status" value="1"/>
</dbReference>
<feature type="region of interest" description="Disordered" evidence="1">
    <location>
        <begin position="322"/>
        <end position="357"/>
    </location>
</feature>
<dbReference type="Gene3D" id="3.40.50.1820">
    <property type="entry name" value="alpha/beta hydrolase"/>
    <property type="match status" value="1"/>
</dbReference>
<feature type="compositionally biased region" description="Basic and acidic residues" evidence="1">
    <location>
        <begin position="523"/>
        <end position="533"/>
    </location>
</feature>
<keyword evidence="4" id="KW-1185">Reference proteome</keyword>
<dbReference type="Gene3D" id="2.60.120.430">
    <property type="entry name" value="Galactose-binding lectin"/>
    <property type="match status" value="1"/>
</dbReference>
<protein>
    <submittedName>
        <fullName evidence="3">DUF2235 domain-containing protein</fullName>
    </submittedName>
</protein>
<dbReference type="Proteomes" id="UP001569904">
    <property type="component" value="Unassembled WGS sequence"/>
</dbReference>
<name>A0ABV4QU09_9ACTN</name>
<evidence type="ECO:0000313" key="4">
    <source>
        <dbReference type="Proteomes" id="UP001569904"/>
    </source>
</evidence>
<feature type="region of interest" description="Disordered" evidence="1">
    <location>
        <begin position="523"/>
        <end position="544"/>
    </location>
</feature>
<reference evidence="3 4" key="1">
    <citation type="submission" date="2023-11" db="EMBL/GenBank/DDBJ databases">
        <title>Actinomadura monticuli sp. nov., isolated from volcanic ash.</title>
        <authorList>
            <person name="Lee S.D."/>
            <person name="Yang H."/>
            <person name="Kim I.S."/>
        </authorList>
    </citation>
    <scope>NUCLEOTIDE SEQUENCE [LARGE SCALE GENOMIC DNA]</scope>
    <source>
        <strain evidence="3 4">DSM 45346</strain>
    </source>
</reference>
<evidence type="ECO:0000259" key="2">
    <source>
        <dbReference type="Pfam" id="PF09994"/>
    </source>
</evidence>
<dbReference type="RefSeq" id="WP_371939842.1">
    <property type="nucleotide sequence ID" value="NZ_JAXCEH010000003.1"/>
</dbReference>
<feature type="compositionally biased region" description="Basic and acidic residues" evidence="1">
    <location>
        <begin position="328"/>
        <end position="344"/>
    </location>
</feature>
<proteinExistence type="predicted"/>
<dbReference type="PANTHER" id="PTHR33840:SF1">
    <property type="entry name" value="TLE1 PHOSPHOLIPASE DOMAIN-CONTAINING PROTEIN"/>
    <property type="match status" value="1"/>
</dbReference>
<evidence type="ECO:0000256" key="1">
    <source>
        <dbReference type="SAM" id="MobiDB-lite"/>
    </source>
</evidence>
<dbReference type="InterPro" id="IPR029058">
    <property type="entry name" value="AB_hydrolase_fold"/>
</dbReference>
<evidence type="ECO:0000313" key="3">
    <source>
        <dbReference type="EMBL" id="MFA1553447.1"/>
    </source>
</evidence>
<dbReference type="Pfam" id="PF09994">
    <property type="entry name" value="T6SS_Tle1-like_cat"/>
    <property type="match status" value="1"/>
</dbReference>
<dbReference type="SUPFAM" id="SSF53474">
    <property type="entry name" value="alpha/beta-Hydrolases"/>
    <property type="match status" value="1"/>
</dbReference>